<dbReference type="EMBL" id="CP021121">
    <property type="protein sequence ID" value="ARQ71474.1"/>
    <property type="molecule type" value="Genomic_DNA"/>
</dbReference>
<evidence type="ECO:0008006" key="3">
    <source>
        <dbReference type="Google" id="ProtNLM"/>
    </source>
</evidence>
<dbReference type="OrthoDB" id="3482539at2"/>
<dbReference type="AlphaFoldDB" id="A0A1W7D395"/>
<organism evidence="1 2">
    <name type="scientific">Streptomyces marincola</name>
    <dbReference type="NCBI Taxonomy" id="2878388"/>
    <lineage>
        <taxon>Bacteria</taxon>
        <taxon>Bacillati</taxon>
        <taxon>Actinomycetota</taxon>
        <taxon>Actinomycetes</taxon>
        <taxon>Kitasatosporales</taxon>
        <taxon>Streptomycetaceae</taxon>
        <taxon>Streptomyces</taxon>
    </lineage>
</organism>
<evidence type="ECO:0000313" key="2">
    <source>
        <dbReference type="Proteomes" id="UP000194218"/>
    </source>
</evidence>
<dbReference type="RefSeq" id="WP_086161315.1">
    <property type="nucleotide sequence ID" value="NZ_CP021121.1"/>
</dbReference>
<accession>A0A1W7D395</accession>
<gene>
    <name evidence="1" type="ORF">CAG99_23955</name>
</gene>
<keyword evidence="2" id="KW-1185">Reference proteome</keyword>
<dbReference type="KEGG" id="smao:CAG99_23955"/>
<sequence length="71" mass="7924">MAPIPPPQQAPGDRPEEYVGLDADAAERQAHERGWPRVRRLAPDAIITMEHMPGRLNLAVSEGRVVRCWQG</sequence>
<protein>
    <recommendedName>
        <fullName evidence="3">Proteinase inhibitor I78</fullName>
    </recommendedName>
</protein>
<evidence type="ECO:0000313" key="1">
    <source>
        <dbReference type="EMBL" id="ARQ71474.1"/>
    </source>
</evidence>
<proteinExistence type="predicted"/>
<dbReference type="Proteomes" id="UP000194218">
    <property type="component" value="Chromosome"/>
</dbReference>
<name>A0A1W7D395_9ACTN</name>
<reference evidence="1 2" key="1">
    <citation type="submission" date="2017-05" db="EMBL/GenBank/DDBJ databases">
        <title>Complete genome sequence of Streptomyces sp. SCSIO 03032 revealed the diverse biosynthetic pathways for its bioactive secondary metabolites.</title>
        <authorList>
            <person name="Ma L."/>
            <person name="Zhu Y."/>
            <person name="Zhang W."/>
            <person name="Zhang G."/>
            <person name="Tian X."/>
            <person name="Zhang S."/>
            <person name="Zhang C."/>
        </authorList>
    </citation>
    <scope>NUCLEOTIDE SEQUENCE [LARGE SCALE GENOMIC DNA]</scope>
    <source>
        <strain evidence="1 2">SCSIO 03032</strain>
    </source>
</reference>
<dbReference type="Gene3D" id="3.30.10.10">
    <property type="entry name" value="Trypsin Inhibitor V, subunit A"/>
    <property type="match status" value="1"/>
</dbReference>